<evidence type="ECO:0000256" key="8">
    <source>
        <dbReference type="PIRSR" id="PIRSR001500-2"/>
    </source>
</evidence>
<dbReference type="SUPFAM" id="SSF53850">
    <property type="entry name" value="Periplasmic binding protein-like II"/>
    <property type="match status" value="1"/>
</dbReference>
<dbReference type="GO" id="GO:0009094">
    <property type="term" value="P:L-phenylalanine biosynthetic process"/>
    <property type="evidence" value="ECO:0007669"/>
    <property type="project" value="UniProtKB-UniPathway"/>
</dbReference>
<evidence type="ECO:0000256" key="5">
    <source>
        <dbReference type="ARBA" id="ARBA00023222"/>
    </source>
</evidence>
<gene>
    <name evidence="9" type="primary">pheA</name>
    <name evidence="12" type="ORF">AVDCRST_MAG86-499</name>
</gene>
<dbReference type="CDD" id="cd04905">
    <property type="entry name" value="ACT_CM-PDT"/>
    <property type="match status" value="1"/>
</dbReference>
<dbReference type="InterPro" id="IPR045865">
    <property type="entry name" value="ACT-like_dom_sf"/>
</dbReference>
<evidence type="ECO:0000256" key="7">
    <source>
        <dbReference type="ARBA" id="ARBA00047848"/>
    </source>
</evidence>
<dbReference type="PROSITE" id="PS51671">
    <property type="entry name" value="ACT"/>
    <property type="match status" value="1"/>
</dbReference>
<dbReference type="PROSITE" id="PS00858">
    <property type="entry name" value="PREPHENATE_DEHYDR_2"/>
    <property type="match status" value="1"/>
</dbReference>
<evidence type="ECO:0000256" key="4">
    <source>
        <dbReference type="ARBA" id="ARBA00023141"/>
    </source>
</evidence>
<dbReference type="InterPro" id="IPR008242">
    <property type="entry name" value="Chor_mutase/pphenate_deHydtase"/>
</dbReference>
<evidence type="ECO:0000259" key="11">
    <source>
        <dbReference type="PROSITE" id="PS51671"/>
    </source>
</evidence>
<keyword evidence="5 9" id="KW-0584">Phenylalanine biosynthesis</keyword>
<reference evidence="12" key="1">
    <citation type="submission" date="2020-02" db="EMBL/GenBank/DDBJ databases">
        <authorList>
            <person name="Meier V. D."/>
        </authorList>
    </citation>
    <scope>NUCLEOTIDE SEQUENCE</scope>
    <source>
        <strain evidence="12">AVDCRST_MAG86</strain>
    </source>
</reference>
<sequence length="301" mass="33014">MTRTEAPPRSSDLQTEPKMVPRIAFQGVAGAFSQQAALQFLPDADTLGYPTFYEGFQAAVSGECHYACLPVENSLAGSINQTYDLLTDSVLHVVGEQVVRVEHALLAPPGTNLTDVRRVYSHTQALEQCRGYLIRHGFEAVTDFDTAGAAKLLGERITAGTSTGHAAIASKRSADIYGLSVLAENIEDMDFNYTRFFVLGPDELPRGEGPHKSSLVIATRHRPGDLVKCLELFPQNGINMTKLESRPRRDKPWSYLFYIDVEGHLDDQNVQEAVTGLMRKAAFVKFLGSYPAAPAIAEVVR</sequence>
<keyword evidence="4 9" id="KW-0057">Aromatic amino acid biosynthesis</keyword>
<organism evidence="12">
    <name type="scientific">uncultured Truepera sp</name>
    <dbReference type="NCBI Taxonomy" id="543023"/>
    <lineage>
        <taxon>Bacteria</taxon>
        <taxon>Thermotogati</taxon>
        <taxon>Deinococcota</taxon>
        <taxon>Deinococci</taxon>
        <taxon>Trueperales</taxon>
        <taxon>Trueperaceae</taxon>
        <taxon>Truepera</taxon>
        <taxon>environmental samples</taxon>
    </lineage>
</organism>
<comment type="pathway">
    <text evidence="1 9">Amino-acid biosynthesis; L-phenylalanine biosynthesis; phenylpyruvate from prephenate: step 1/1.</text>
</comment>
<dbReference type="NCBIfam" id="NF008865">
    <property type="entry name" value="PRK11898.1"/>
    <property type="match status" value="1"/>
</dbReference>
<dbReference type="GO" id="GO:0004664">
    <property type="term" value="F:prephenate dehydratase activity"/>
    <property type="evidence" value="ECO:0007669"/>
    <property type="project" value="UniProtKB-UniRule"/>
</dbReference>
<name>A0A6J4UVG9_9DEIN</name>
<dbReference type="CDD" id="cd13631">
    <property type="entry name" value="PBP2_Ct-PDT_like"/>
    <property type="match status" value="1"/>
</dbReference>
<evidence type="ECO:0000256" key="6">
    <source>
        <dbReference type="ARBA" id="ARBA00023239"/>
    </source>
</evidence>
<feature type="domain" description="ACT" evidence="11">
    <location>
        <begin position="214"/>
        <end position="291"/>
    </location>
</feature>
<evidence type="ECO:0000256" key="3">
    <source>
        <dbReference type="ARBA" id="ARBA00022605"/>
    </source>
</evidence>
<dbReference type="Pfam" id="PF00800">
    <property type="entry name" value="PDT"/>
    <property type="match status" value="1"/>
</dbReference>
<evidence type="ECO:0000256" key="9">
    <source>
        <dbReference type="RuleBase" id="RU361254"/>
    </source>
</evidence>
<dbReference type="InterPro" id="IPR018528">
    <property type="entry name" value="Preph_deHydtase_CS"/>
</dbReference>
<dbReference type="PANTHER" id="PTHR21022">
    <property type="entry name" value="PREPHENATE DEHYDRATASE P PROTEIN"/>
    <property type="match status" value="1"/>
</dbReference>
<evidence type="ECO:0000256" key="1">
    <source>
        <dbReference type="ARBA" id="ARBA00004741"/>
    </source>
</evidence>
<evidence type="ECO:0000313" key="12">
    <source>
        <dbReference type="EMBL" id="CAA9557782.1"/>
    </source>
</evidence>
<dbReference type="GO" id="GO:0005737">
    <property type="term" value="C:cytoplasm"/>
    <property type="evidence" value="ECO:0007669"/>
    <property type="project" value="TreeGrafter"/>
</dbReference>
<dbReference type="Gene3D" id="3.30.70.260">
    <property type="match status" value="1"/>
</dbReference>
<dbReference type="InterPro" id="IPR002912">
    <property type="entry name" value="ACT_dom"/>
</dbReference>
<dbReference type="Gene3D" id="3.40.190.10">
    <property type="entry name" value="Periplasmic binding protein-like II"/>
    <property type="match status" value="2"/>
</dbReference>
<keyword evidence="3 9" id="KW-0028">Amino-acid biosynthesis</keyword>
<evidence type="ECO:0000259" key="10">
    <source>
        <dbReference type="PROSITE" id="PS51171"/>
    </source>
</evidence>
<accession>A0A6J4UVG9</accession>
<dbReference type="PANTHER" id="PTHR21022:SF19">
    <property type="entry name" value="PREPHENATE DEHYDRATASE-RELATED"/>
    <property type="match status" value="1"/>
</dbReference>
<dbReference type="PIRSF" id="PIRSF001500">
    <property type="entry name" value="Chor_mut_pdt_Ppr"/>
    <property type="match status" value="1"/>
</dbReference>
<feature type="domain" description="Prephenate dehydratase" evidence="10">
    <location>
        <begin position="22"/>
        <end position="201"/>
    </location>
</feature>
<comment type="catalytic activity">
    <reaction evidence="7 9">
        <text>prephenate + H(+) = 3-phenylpyruvate + CO2 + H2O</text>
        <dbReference type="Rhea" id="RHEA:21648"/>
        <dbReference type="ChEBI" id="CHEBI:15377"/>
        <dbReference type="ChEBI" id="CHEBI:15378"/>
        <dbReference type="ChEBI" id="CHEBI:16526"/>
        <dbReference type="ChEBI" id="CHEBI:18005"/>
        <dbReference type="ChEBI" id="CHEBI:29934"/>
        <dbReference type="EC" id="4.2.1.51"/>
    </reaction>
</comment>
<keyword evidence="6 9" id="KW-0456">Lyase</keyword>
<protein>
    <recommendedName>
        <fullName evidence="2 9">Prephenate dehydratase</fullName>
        <shortName evidence="9">PDT</shortName>
        <ecNumber evidence="2 9">4.2.1.51</ecNumber>
    </recommendedName>
</protein>
<dbReference type="EC" id="4.2.1.51" evidence="2 9"/>
<dbReference type="SUPFAM" id="SSF55021">
    <property type="entry name" value="ACT-like"/>
    <property type="match status" value="1"/>
</dbReference>
<dbReference type="AlphaFoldDB" id="A0A6J4UVG9"/>
<evidence type="ECO:0000256" key="2">
    <source>
        <dbReference type="ARBA" id="ARBA00013147"/>
    </source>
</evidence>
<dbReference type="FunFam" id="3.30.70.260:FF:000012">
    <property type="entry name" value="Prephenate dehydratase"/>
    <property type="match status" value="1"/>
</dbReference>
<dbReference type="PROSITE" id="PS51171">
    <property type="entry name" value="PREPHENATE_DEHYDR_3"/>
    <property type="match status" value="1"/>
</dbReference>
<dbReference type="InterPro" id="IPR001086">
    <property type="entry name" value="Preph_deHydtase"/>
</dbReference>
<feature type="site" description="Essential for prephenate dehydratase activity" evidence="8">
    <location>
        <position position="194"/>
    </location>
</feature>
<dbReference type="UniPathway" id="UPA00121">
    <property type="reaction ID" value="UER00345"/>
</dbReference>
<dbReference type="EMBL" id="CADCWP010000024">
    <property type="protein sequence ID" value="CAA9557782.1"/>
    <property type="molecule type" value="Genomic_DNA"/>
</dbReference>
<proteinExistence type="predicted"/>